<dbReference type="Proteomes" id="UP001596337">
    <property type="component" value="Unassembled WGS sequence"/>
</dbReference>
<dbReference type="Gene3D" id="1.10.3630.10">
    <property type="entry name" value="yeast vps74-n-term truncation variant domain like"/>
    <property type="match status" value="1"/>
</dbReference>
<organism evidence="5 6">
    <name type="scientific">Haloechinothrix salitolerans</name>
    <dbReference type="NCBI Taxonomy" id="926830"/>
    <lineage>
        <taxon>Bacteria</taxon>
        <taxon>Bacillati</taxon>
        <taxon>Actinomycetota</taxon>
        <taxon>Actinomycetes</taxon>
        <taxon>Pseudonocardiales</taxon>
        <taxon>Pseudonocardiaceae</taxon>
        <taxon>Haloechinothrix</taxon>
    </lineage>
</organism>
<proteinExistence type="predicted"/>
<dbReference type="Pfam" id="PF05719">
    <property type="entry name" value="GPP34"/>
    <property type="match status" value="1"/>
</dbReference>
<name>A0ABW2C4K3_9PSEU</name>
<keyword evidence="6" id="KW-1185">Reference proteome</keyword>
<keyword evidence="3" id="KW-0446">Lipid-binding</keyword>
<dbReference type="PANTHER" id="PTHR12704:SF2">
    <property type="entry name" value="GOLGI PHOSPHOPROTEIN 3 HOMOLOG SAURON"/>
    <property type="match status" value="1"/>
</dbReference>
<evidence type="ECO:0000313" key="5">
    <source>
        <dbReference type="EMBL" id="MFC6870096.1"/>
    </source>
</evidence>
<reference evidence="6" key="1">
    <citation type="journal article" date="2019" name="Int. J. Syst. Evol. Microbiol.">
        <title>The Global Catalogue of Microorganisms (GCM) 10K type strain sequencing project: providing services to taxonomists for standard genome sequencing and annotation.</title>
        <authorList>
            <consortium name="The Broad Institute Genomics Platform"/>
            <consortium name="The Broad Institute Genome Sequencing Center for Infectious Disease"/>
            <person name="Wu L."/>
            <person name="Ma J."/>
        </authorList>
    </citation>
    <scope>NUCLEOTIDE SEQUENCE [LARGE SCALE GENOMIC DNA]</scope>
    <source>
        <strain evidence="6">KCTC 32255</strain>
    </source>
</reference>
<sequence length="216" mass="23278">MLLAEDLLLLSYDDDTGRKSGVENLDYALAGAVLIELAERDRLDITENGKLTVVDGSPTGHAVLDDWLDKAAKYEGKKPKDAVPSLSSGLADRVLTTLAERGILREEKGKVLGIFPTTRWPAQDSSHELALRERLRSVLVDGAEPDERTAPLIALLSAVDGVGEVVEKHERKDAKRRAEQIAEGNWASTATKKAVEELTTAVMAAVIVPTVITGTS</sequence>
<dbReference type="RefSeq" id="WP_345394264.1">
    <property type="nucleotide sequence ID" value="NZ_BAABLA010000021.1"/>
</dbReference>
<evidence type="ECO:0000256" key="1">
    <source>
        <dbReference type="ARBA" id="ARBA00004255"/>
    </source>
</evidence>
<evidence type="ECO:0000256" key="4">
    <source>
        <dbReference type="ARBA" id="ARBA00023136"/>
    </source>
</evidence>
<gene>
    <name evidence="5" type="ORF">ACFQGD_23415</name>
</gene>
<evidence type="ECO:0000256" key="3">
    <source>
        <dbReference type="ARBA" id="ARBA00023121"/>
    </source>
</evidence>
<accession>A0ABW2C4K3</accession>
<evidence type="ECO:0000313" key="6">
    <source>
        <dbReference type="Proteomes" id="UP001596337"/>
    </source>
</evidence>
<dbReference type="PANTHER" id="PTHR12704">
    <property type="entry name" value="TRANS-GOLGI PROTEIN GMX33"/>
    <property type="match status" value="1"/>
</dbReference>
<evidence type="ECO:0000256" key="2">
    <source>
        <dbReference type="ARBA" id="ARBA00023034"/>
    </source>
</evidence>
<dbReference type="InterPro" id="IPR008628">
    <property type="entry name" value="GPP34-like"/>
</dbReference>
<dbReference type="InterPro" id="IPR038261">
    <property type="entry name" value="GPP34-like_sf"/>
</dbReference>
<keyword evidence="2" id="KW-0333">Golgi apparatus</keyword>
<dbReference type="EMBL" id="JBHSXX010000001">
    <property type="protein sequence ID" value="MFC6870096.1"/>
    <property type="molecule type" value="Genomic_DNA"/>
</dbReference>
<protein>
    <submittedName>
        <fullName evidence="5">GPP34 family phosphoprotein</fullName>
    </submittedName>
</protein>
<comment type="caution">
    <text evidence="5">The sequence shown here is derived from an EMBL/GenBank/DDBJ whole genome shotgun (WGS) entry which is preliminary data.</text>
</comment>
<keyword evidence="4" id="KW-0472">Membrane</keyword>
<comment type="subcellular location">
    <subcellularLocation>
        <location evidence="1">Golgi apparatus membrane</location>
        <topology evidence="1">Peripheral membrane protein</topology>
        <orientation evidence="1">Cytoplasmic side</orientation>
    </subcellularLocation>
</comment>